<gene>
    <name evidence="2" type="ORF">CXQ85_001350</name>
</gene>
<dbReference type="GO" id="GO:0005634">
    <property type="term" value="C:nucleus"/>
    <property type="evidence" value="ECO:0007669"/>
    <property type="project" value="TreeGrafter"/>
</dbReference>
<keyword evidence="3" id="KW-1185">Reference proteome</keyword>
<dbReference type="GO" id="GO:0030695">
    <property type="term" value="F:GTPase regulator activity"/>
    <property type="evidence" value="ECO:0007669"/>
    <property type="project" value="TreeGrafter"/>
</dbReference>
<dbReference type="Proteomes" id="UP000244309">
    <property type="component" value="Unassembled WGS sequence"/>
</dbReference>
<dbReference type="Pfam" id="PF05508">
    <property type="entry name" value="Ran-binding"/>
    <property type="match status" value="1"/>
</dbReference>
<evidence type="ECO:0000313" key="2">
    <source>
        <dbReference type="EMBL" id="PVH19055.1"/>
    </source>
</evidence>
<reference evidence="2 3" key="1">
    <citation type="submission" date="2017-12" db="EMBL/GenBank/DDBJ databases">
        <title>Genome Sequence of a Multidrug-Resistant Candida haemulonii Isolate from a Patient with Chronic Leg Ulcers in Israel.</title>
        <authorList>
            <person name="Chow N.A."/>
            <person name="Gade L."/>
            <person name="Batra D."/>
            <person name="Rowe L.A."/>
            <person name="Ben-Ami R."/>
            <person name="Loparev V.N."/>
            <person name="Litvintseva A.P."/>
        </authorList>
    </citation>
    <scope>NUCLEOTIDE SEQUENCE [LARGE SCALE GENOMIC DNA]</scope>
    <source>
        <strain evidence="2 3">B11899</strain>
    </source>
</reference>
<dbReference type="VEuPathDB" id="FungiDB:CXQ85_001350"/>
<feature type="region of interest" description="Disordered" evidence="1">
    <location>
        <begin position="407"/>
        <end position="435"/>
    </location>
</feature>
<dbReference type="PANTHER" id="PTHR31010">
    <property type="entry name" value="RAN-SPECIFIC GTPASE-ACTIVATING PROTEIN 30-RELATED"/>
    <property type="match status" value="1"/>
</dbReference>
<accession>A0A2V1AMP1</accession>
<dbReference type="InterPro" id="IPR008812">
    <property type="entry name" value="Ran_GTP-bd-rel"/>
</dbReference>
<feature type="region of interest" description="Disordered" evidence="1">
    <location>
        <begin position="309"/>
        <end position="354"/>
    </location>
</feature>
<dbReference type="AlphaFoldDB" id="A0A2V1AMP1"/>
<dbReference type="RefSeq" id="XP_025339995.1">
    <property type="nucleotide sequence ID" value="XM_025485064.1"/>
</dbReference>
<evidence type="ECO:0000313" key="3">
    <source>
        <dbReference type="Proteomes" id="UP000244309"/>
    </source>
</evidence>
<name>A0A2V1AMP1_9ASCO</name>
<sequence>MDDILARASNQAVSFAIRSGISLASGYAIKTLSRFLDRIPEAKQHPIFKAKEKLDRKLSSVTQLISLIKLENVSKNSILKPTVDLIDDLEKDINQFNDRMDQMVHSTSPMNTKQTIEVIQKDLSELNQSLNEVVPYINLALNVTGLNFKNDSTDISFSSLLRAYSYLFAVGRHSEDVTTGPEFDFKFYSVFYNPSRVRYIEGAASSVSALSWKEEYARCRVQLIRESAFQYHIQITENYDDGRYHEDEVVQRKTYPVNNVLRQYYTASGKLLRLEDSDSPILVIKVKGKENELDYIAFSLYESIEASQPADAEESLSEESDTCSESDVKSTGDASKNSRLPRIKKESPSKLKVDTQHTLSSFQYLLRLAAVEESEQKEVCRVEDEKLQQLLGSRVQRVLSFEKQENNAGLTESQHNLDLESSTRQLKNLSLGSNS</sequence>
<protein>
    <recommendedName>
        <fullName evidence="4">Ran-specific GTPase-activating protein 30</fullName>
    </recommendedName>
</protein>
<dbReference type="GeneID" id="37006681"/>
<proteinExistence type="predicted"/>
<dbReference type="OrthoDB" id="512915at2759"/>
<evidence type="ECO:0000256" key="1">
    <source>
        <dbReference type="SAM" id="MobiDB-lite"/>
    </source>
</evidence>
<organism evidence="2 3">
    <name type="scientific">Candidozyma haemuli</name>
    <dbReference type="NCBI Taxonomy" id="45357"/>
    <lineage>
        <taxon>Eukaryota</taxon>
        <taxon>Fungi</taxon>
        <taxon>Dikarya</taxon>
        <taxon>Ascomycota</taxon>
        <taxon>Saccharomycotina</taxon>
        <taxon>Pichiomycetes</taxon>
        <taxon>Metschnikowiaceae</taxon>
        <taxon>Candidozyma</taxon>
    </lineage>
</organism>
<feature type="compositionally biased region" description="Acidic residues" evidence="1">
    <location>
        <begin position="311"/>
        <end position="324"/>
    </location>
</feature>
<dbReference type="EMBL" id="PKFO01000001">
    <property type="protein sequence ID" value="PVH19055.1"/>
    <property type="molecule type" value="Genomic_DNA"/>
</dbReference>
<feature type="compositionally biased region" description="Basic and acidic residues" evidence="1">
    <location>
        <begin position="343"/>
        <end position="354"/>
    </location>
</feature>
<dbReference type="PANTHER" id="PTHR31010:SF2">
    <property type="entry name" value="RAN-SPECIFIC GTPASE-ACTIVATING PROTEIN 30"/>
    <property type="match status" value="1"/>
</dbReference>
<comment type="caution">
    <text evidence="2">The sequence shown here is derived from an EMBL/GenBank/DDBJ whole genome shotgun (WGS) entry which is preliminary data.</text>
</comment>
<evidence type="ECO:0008006" key="4">
    <source>
        <dbReference type="Google" id="ProtNLM"/>
    </source>
</evidence>
<dbReference type="GO" id="GO:0005737">
    <property type="term" value="C:cytoplasm"/>
    <property type="evidence" value="ECO:0007669"/>
    <property type="project" value="TreeGrafter"/>
</dbReference>